<dbReference type="PANTHER" id="PTHR13774:SF17">
    <property type="entry name" value="PHENAZINE BIOSYNTHESIS-LIKE DOMAIN-CONTAINING PROTEIN"/>
    <property type="match status" value="1"/>
</dbReference>
<comment type="caution">
    <text evidence="3">The sequence shown here is derived from an EMBL/GenBank/DDBJ whole genome shotgun (WGS) entry which is preliminary data.</text>
</comment>
<dbReference type="PANTHER" id="PTHR13774">
    <property type="entry name" value="PHENAZINE BIOSYNTHESIS PROTEIN"/>
    <property type="match status" value="1"/>
</dbReference>
<dbReference type="SUPFAM" id="SSF54506">
    <property type="entry name" value="Diaminopimelate epimerase-like"/>
    <property type="match status" value="1"/>
</dbReference>
<keyword evidence="2" id="KW-0413">Isomerase</keyword>
<dbReference type="Proteomes" id="UP000798808">
    <property type="component" value="Unassembled WGS sequence"/>
</dbReference>
<dbReference type="Pfam" id="PF02567">
    <property type="entry name" value="PhzC-PhzF"/>
    <property type="match status" value="1"/>
</dbReference>
<proteinExistence type="inferred from homology"/>
<dbReference type="NCBIfam" id="TIGR00654">
    <property type="entry name" value="PhzF_family"/>
    <property type="match status" value="1"/>
</dbReference>
<dbReference type="RefSeq" id="WP_155174733.1">
    <property type="nucleotide sequence ID" value="NZ_BAAAFL010000031.1"/>
</dbReference>
<evidence type="ECO:0000313" key="3">
    <source>
        <dbReference type="EMBL" id="MTI27734.1"/>
    </source>
</evidence>
<reference evidence="3 4" key="1">
    <citation type="submission" date="2019-02" db="EMBL/GenBank/DDBJ databases">
        <authorList>
            <person name="Goldberg S.R."/>
            <person name="Haltli B.A."/>
            <person name="Correa H."/>
            <person name="Russell K.G."/>
        </authorList>
    </citation>
    <scope>NUCLEOTIDE SEQUENCE [LARGE SCALE GENOMIC DNA]</scope>
    <source>
        <strain evidence="3 4">JCM 16186</strain>
    </source>
</reference>
<evidence type="ECO:0000256" key="2">
    <source>
        <dbReference type="ARBA" id="ARBA00023235"/>
    </source>
</evidence>
<gene>
    <name evidence="3" type="ORF">E1163_22450</name>
</gene>
<evidence type="ECO:0000256" key="1">
    <source>
        <dbReference type="ARBA" id="ARBA00008270"/>
    </source>
</evidence>
<comment type="similarity">
    <text evidence="1">Belongs to the PhzF family.</text>
</comment>
<organism evidence="3 4">
    <name type="scientific">Fulvivirga kasyanovii</name>
    <dbReference type="NCBI Taxonomy" id="396812"/>
    <lineage>
        <taxon>Bacteria</taxon>
        <taxon>Pseudomonadati</taxon>
        <taxon>Bacteroidota</taxon>
        <taxon>Cytophagia</taxon>
        <taxon>Cytophagales</taxon>
        <taxon>Fulvivirgaceae</taxon>
        <taxon>Fulvivirga</taxon>
    </lineage>
</organism>
<dbReference type="Gene3D" id="3.10.310.10">
    <property type="entry name" value="Diaminopimelate Epimerase, Chain A, domain 1"/>
    <property type="match status" value="2"/>
</dbReference>
<protein>
    <submittedName>
        <fullName evidence="3">PhzF family phenazine biosynthesis protein</fullName>
    </submittedName>
</protein>
<dbReference type="EMBL" id="SMLW01000641">
    <property type="protein sequence ID" value="MTI27734.1"/>
    <property type="molecule type" value="Genomic_DNA"/>
</dbReference>
<dbReference type="PIRSF" id="PIRSF016184">
    <property type="entry name" value="PhzC_PhzF"/>
    <property type="match status" value="1"/>
</dbReference>
<evidence type="ECO:0000313" key="4">
    <source>
        <dbReference type="Proteomes" id="UP000798808"/>
    </source>
</evidence>
<dbReference type="InterPro" id="IPR003719">
    <property type="entry name" value="Phenazine_PhzF-like"/>
</dbReference>
<accession>A0ABW9RU57</accession>
<sequence>MELEIYQIDAFTDRVFGGNPAAVCPLEDWIDDKVMQSIAEENNLAETAFFVKKENNYEIRWFMPHDEIDLCGHATLASAYVIFNYLETDADHINFISKSGVLKARKTDDESIVLDFPSRAPKQMEIPEEIFSAFNHRPVEAAGSRDLILLFNTEEEIRTLEYDLHFLKDLPFLCIVATAKGVEYDFVSRVFDANASMPEDPVTGSAHASLIPYWQKRLNKDSFMAKQLSEREGTLKCSIDDDRVYMAGKCAVYLKGTIYVPSR</sequence>
<name>A0ABW9RU57_9BACT</name>
<keyword evidence="4" id="KW-1185">Reference proteome</keyword>